<comment type="caution">
    <text evidence="4">The sequence shown here is derived from an EMBL/GenBank/DDBJ whole genome shotgun (WGS) entry which is preliminary data.</text>
</comment>
<sequence>MRTHGVVRQWNADKGFGFIQGAASTQVFFHVRDFRGTAPPAHGMPVEYEEIHVGGKGPRAMDVRPRSQPSGSPSAHRSPARAASAPPSTRPTARPTPATARHTRPRSAPQAPAGAGIALALMLFWLGLWGWGAWAQRFPLWWLGAAAALNLLTFFTYALDKSAAQRGTWRTRESHLHLLALLGGWPAAWWAQQWLRHKSRKQDFRTVYWGTVALNCTALAVWTLRPQTLREVLSFL</sequence>
<keyword evidence="5" id="KW-1185">Reference proteome</keyword>
<dbReference type="AlphaFoldDB" id="A0AAX1WS12"/>
<proteinExistence type="predicted"/>
<feature type="region of interest" description="Disordered" evidence="1">
    <location>
        <begin position="54"/>
        <end position="111"/>
    </location>
</feature>
<feature type="compositionally biased region" description="Basic and acidic residues" evidence="1">
    <location>
        <begin position="54"/>
        <end position="65"/>
    </location>
</feature>
<dbReference type="InterPro" id="IPR002059">
    <property type="entry name" value="CSP_DNA-bd"/>
</dbReference>
<dbReference type="Gene3D" id="2.40.50.140">
    <property type="entry name" value="Nucleic acid-binding proteins"/>
    <property type="match status" value="1"/>
</dbReference>
<protein>
    <submittedName>
        <fullName evidence="4">Uncharacterized membrane protein YsdA (DUF1294 family)</fullName>
    </submittedName>
</protein>
<evidence type="ECO:0000256" key="1">
    <source>
        <dbReference type="SAM" id="MobiDB-lite"/>
    </source>
</evidence>
<dbReference type="InterPro" id="IPR010718">
    <property type="entry name" value="DUF1294"/>
</dbReference>
<dbReference type="SUPFAM" id="SSF50249">
    <property type="entry name" value="Nucleic acid-binding proteins"/>
    <property type="match status" value="1"/>
</dbReference>
<organism evidence="4 5">
    <name type="scientific">Diaphorobacter nitroreducens</name>
    <dbReference type="NCBI Taxonomy" id="164759"/>
    <lineage>
        <taxon>Bacteria</taxon>
        <taxon>Pseudomonadati</taxon>
        <taxon>Pseudomonadota</taxon>
        <taxon>Betaproteobacteria</taxon>
        <taxon>Burkholderiales</taxon>
        <taxon>Comamonadaceae</taxon>
        <taxon>Diaphorobacter</taxon>
    </lineage>
</organism>
<reference evidence="4 5" key="1">
    <citation type="submission" date="2018-11" db="EMBL/GenBank/DDBJ databases">
        <title>Genomic Encyclopedia of Type Strains, Phase IV (KMG-IV): sequencing the most valuable type-strain genomes for metagenomic binning, comparative biology and taxonomic classification.</title>
        <authorList>
            <person name="Goeker M."/>
        </authorList>
    </citation>
    <scope>NUCLEOTIDE SEQUENCE [LARGE SCALE GENOMIC DNA]</scope>
    <source>
        <strain evidence="4 5">DSM 15985</strain>
    </source>
</reference>
<feature type="transmembrane region" description="Helical" evidence="2">
    <location>
        <begin position="140"/>
        <end position="158"/>
    </location>
</feature>
<keyword evidence="2" id="KW-0472">Membrane</keyword>
<feature type="compositionally biased region" description="Low complexity" evidence="1">
    <location>
        <begin position="72"/>
        <end position="100"/>
    </location>
</feature>
<accession>A0AAX1WS12</accession>
<dbReference type="EMBL" id="RJVL01000006">
    <property type="protein sequence ID" value="ROR41319.1"/>
    <property type="molecule type" value="Genomic_DNA"/>
</dbReference>
<feature type="transmembrane region" description="Helical" evidence="2">
    <location>
        <begin position="111"/>
        <end position="134"/>
    </location>
</feature>
<dbReference type="RefSeq" id="WP_123676326.1">
    <property type="nucleotide sequence ID" value="NZ_RJVL01000006.1"/>
</dbReference>
<dbReference type="Pfam" id="PF06961">
    <property type="entry name" value="DUF1294"/>
    <property type="match status" value="1"/>
</dbReference>
<keyword evidence="2" id="KW-1133">Transmembrane helix</keyword>
<evidence type="ECO:0000313" key="5">
    <source>
        <dbReference type="Proteomes" id="UP000271868"/>
    </source>
</evidence>
<evidence type="ECO:0000313" key="4">
    <source>
        <dbReference type="EMBL" id="ROR41319.1"/>
    </source>
</evidence>
<feature type="domain" description="CSD" evidence="3">
    <location>
        <begin position="2"/>
        <end position="65"/>
    </location>
</feature>
<evidence type="ECO:0000256" key="2">
    <source>
        <dbReference type="SAM" id="Phobius"/>
    </source>
</evidence>
<gene>
    <name evidence="4" type="ORF">EDC60_2597</name>
</gene>
<keyword evidence="2" id="KW-0812">Transmembrane</keyword>
<dbReference type="InterPro" id="IPR012340">
    <property type="entry name" value="NA-bd_OB-fold"/>
</dbReference>
<dbReference type="Pfam" id="PF00313">
    <property type="entry name" value="CSD"/>
    <property type="match status" value="1"/>
</dbReference>
<dbReference type="PROSITE" id="PS51857">
    <property type="entry name" value="CSD_2"/>
    <property type="match status" value="1"/>
</dbReference>
<dbReference type="GO" id="GO:0003676">
    <property type="term" value="F:nucleic acid binding"/>
    <property type="evidence" value="ECO:0007669"/>
    <property type="project" value="InterPro"/>
</dbReference>
<dbReference type="Proteomes" id="UP000271868">
    <property type="component" value="Unassembled WGS sequence"/>
</dbReference>
<dbReference type="CDD" id="cd04458">
    <property type="entry name" value="CSP_CDS"/>
    <property type="match status" value="1"/>
</dbReference>
<feature type="transmembrane region" description="Helical" evidence="2">
    <location>
        <begin position="207"/>
        <end position="224"/>
    </location>
</feature>
<evidence type="ECO:0000259" key="3">
    <source>
        <dbReference type="PROSITE" id="PS51857"/>
    </source>
</evidence>
<name>A0AAX1WS12_9BURK</name>